<keyword evidence="1" id="KW-0863">Zinc-finger</keyword>
<name>A0A060S668_PLARE</name>
<feature type="compositionally biased region" description="Basic and acidic residues" evidence="2">
    <location>
        <begin position="192"/>
        <end position="208"/>
    </location>
</feature>
<dbReference type="PhylomeDB" id="A0A060S668"/>
<dbReference type="PROSITE" id="PS00028">
    <property type="entry name" value="ZINC_FINGER_C2H2_1"/>
    <property type="match status" value="1"/>
</dbReference>
<reference evidence="4" key="2">
    <citation type="submission" date="2014-05" db="EMBL/GenBank/DDBJ databases">
        <title>The genome sequences of chimpanzee malaria parasites reveal the path to human adaptation.</title>
        <authorList>
            <person name="Otto T.D."/>
            <person name="Rayner J.C."/>
            <person name="Boehme U."/>
            <person name="Pain A."/>
            <person name="Spottiswoode N."/>
            <person name="Sanders M."/>
            <person name="Quail M."/>
            <person name="Ollomo B."/>
            <person name="Renaud F."/>
            <person name="Thomas A.W."/>
            <person name="Prugnolle F."/>
            <person name="Conway D.J."/>
            <person name="Newbold C."/>
            <person name="Berriman M."/>
        </authorList>
    </citation>
    <scope>NUCLEOTIDE SEQUENCE [LARGE SCALE GENOMIC DNA]</scope>
    <source>
        <strain evidence="4">CDC</strain>
    </source>
</reference>
<dbReference type="InterPro" id="IPR013087">
    <property type="entry name" value="Znf_C2H2_type"/>
</dbReference>
<dbReference type="PROSITE" id="PS50157">
    <property type="entry name" value="ZINC_FINGER_C2H2_2"/>
    <property type="match status" value="1"/>
</dbReference>
<dbReference type="AlphaFoldDB" id="A0A060S668"/>
<evidence type="ECO:0000256" key="1">
    <source>
        <dbReference type="PROSITE-ProRule" id="PRU00042"/>
    </source>
</evidence>
<evidence type="ECO:0000256" key="2">
    <source>
        <dbReference type="SAM" id="MobiDB-lite"/>
    </source>
</evidence>
<feature type="compositionally biased region" description="Low complexity" evidence="2">
    <location>
        <begin position="424"/>
        <end position="448"/>
    </location>
</feature>
<reference evidence="4" key="1">
    <citation type="submission" date="2014-01" db="EMBL/GenBank/DDBJ databases">
        <authorList>
            <person name="Aslett M."/>
        </authorList>
    </citation>
    <scope>NUCLEOTIDE SEQUENCE</scope>
    <source>
        <strain evidence="4">CDC</strain>
    </source>
</reference>
<keyword evidence="5" id="KW-1185">Reference proteome</keyword>
<keyword evidence="1" id="KW-0862">Zinc</keyword>
<feature type="compositionally biased region" description="Basic and acidic residues" evidence="2">
    <location>
        <begin position="402"/>
        <end position="419"/>
    </location>
</feature>
<organism evidence="4 5">
    <name type="scientific">Plasmodium reichenowi</name>
    <dbReference type="NCBI Taxonomy" id="5854"/>
    <lineage>
        <taxon>Eukaryota</taxon>
        <taxon>Sar</taxon>
        <taxon>Alveolata</taxon>
        <taxon>Apicomplexa</taxon>
        <taxon>Aconoidasida</taxon>
        <taxon>Haemosporida</taxon>
        <taxon>Plasmodiidae</taxon>
        <taxon>Plasmodium</taxon>
        <taxon>Plasmodium (Laverania)</taxon>
    </lineage>
</organism>
<dbReference type="VEuPathDB" id="PlasmoDB:PRG01_1468800"/>
<evidence type="ECO:0000313" key="4">
    <source>
        <dbReference type="EMBL" id="CDO67153.1"/>
    </source>
</evidence>
<feature type="region of interest" description="Disordered" evidence="2">
    <location>
        <begin position="401"/>
        <end position="452"/>
    </location>
</feature>
<dbReference type="PANTHER" id="PTHR13165:SF0">
    <property type="entry name" value="SERRATE RNA EFFECTOR MOLECULE HOMOLOG"/>
    <property type="match status" value="1"/>
</dbReference>
<proteinExistence type="predicted"/>
<accession>A0A060S668</accession>
<dbReference type="InterPro" id="IPR039727">
    <property type="entry name" value="SE/Ars2"/>
</dbReference>
<dbReference type="SMART" id="SM01173">
    <property type="entry name" value="DUF4187"/>
    <property type="match status" value="1"/>
</dbReference>
<protein>
    <recommendedName>
        <fullName evidence="3">C2H2-type domain-containing protein</fullName>
    </recommendedName>
</protein>
<dbReference type="GO" id="GO:0016604">
    <property type="term" value="C:nuclear body"/>
    <property type="evidence" value="ECO:0007669"/>
    <property type="project" value="TreeGrafter"/>
</dbReference>
<dbReference type="GO" id="GO:0031053">
    <property type="term" value="P:primary miRNA processing"/>
    <property type="evidence" value="ECO:0007669"/>
    <property type="project" value="TreeGrafter"/>
</dbReference>
<sequence>MSSPTNENTNEKKRKKTIEEENVLVKVKENINLKKKKIEFEDDEEFERYVFSNFKNADESYNNKEQYILSEITKAFFNDNRKYKSIEDMANEIKNQAIKNIKKNLDIICNNECTSPFFVERFRVKYINEQNMLNIKTAQNYFKEFIILYKNNNFNDFSLEINTNIEEGGASEKNNIEYDDDIESADNIKSNDNTKSKLDNSHNNMEENKNNSILNEENMYISNLWKEKIKCKIDNINDNNILTKILNYIGGTSIHVDHIPMHINKFHILNTLSTLKYNVMNINIWDVYNTKDTRAHPFFRRANIYFNNKTSATHVLNTIRENSYAIPIHQWYMNNVRRNIYNTIDFKICPPICSHIERIKKDYNMAKELVRKLDYSCGINMDLFNKMSDDTYLNDQVNKRRKVDDKEEHDESFNDKSKNTFEVNTLNDNNNNNNNNNIENNKNGYNDDNINEDKNIIDKENVTESPIISMIENNQEQNYDVKKKLDILILYLRFVHNFCYYSAKKFNTYDELLRECGYFYLRVNVGQKKLHKNFIPIFYENCNIEKDNKYLDNMIINSISIDETNLLNEDIKNGISINSGYNDLKNQNSFVMHNETNDHNENRNYKLKYTNDMLLYKLLNNKKNEIFFLQDEEQIKISEFQLKWLVHFDNEIKNAINNKYYENINIEKTNEFLDILKKDYALTTSDNKQSDIRCSKCKKLFNHINDLPNHIFLKHNQFKMKLITETEIQIMKKKFYETPHSFHFLFMMEKKYNYMFKNYNHKNSIFKRNKSFVNHNLHVLNNPNKNEYKDFDDPQQNLLQNVKHTNTTKSKDFYDDT</sequence>
<dbReference type="PANTHER" id="PTHR13165">
    <property type="entry name" value="ARSENITE-RESISTANCE PROTEIN 2"/>
    <property type="match status" value="1"/>
</dbReference>
<keyword evidence="1" id="KW-0479">Metal-binding</keyword>
<dbReference type="EMBL" id="HG810775">
    <property type="protein sequence ID" value="CDO67153.1"/>
    <property type="molecule type" value="Genomic_DNA"/>
</dbReference>
<gene>
    <name evidence="4" type="ORF">PRCDC_1468100</name>
</gene>
<dbReference type="GO" id="GO:0008270">
    <property type="term" value="F:zinc ion binding"/>
    <property type="evidence" value="ECO:0007669"/>
    <property type="project" value="UniProtKB-KW"/>
</dbReference>
<dbReference type="InterPro" id="IPR025239">
    <property type="entry name" value="DUF4187"/>
</dbReference>
<dbReference type="VEuPathDB" id="PlasmoDB:PRCDC_1468100"/>
<evidence type="ECO:0000313" key="5">
    <source>
        <dbReference type="Proteomes" id="UP000027581"/>
    </source>
</evidence>
<feature type="domain" description="C2H2-type" evidence="3">
    <location>
        <begin position="692"/>
        <end position="720"/>
    </location>
</feature>
<dbReference type="Proteomes" id="UP000027581">
    <property type="component" value="Unassembled WGS sequence"/>
</dbReference>
<evidence type="ECO:0000259" key="3">
    <source>
        <dbReference type="PROSITE" id="PS50157"/>
    </source>
</evidence>
<feature type="region of interest" description="Disordered" evidence="2">
    <location>
        <begin position="183"/>
        <end position="208"/>
    </location>
</feature>